<dbReference type="RefSeq" id="WP_172147242.1">
    <property type="nucleotide sequence ID" value="NZ_JAAIIJ010000040.1"/>
</dbReference>
<dbReference type="EMBL" id="JAAIIJ010000040">
    <property type="protein sequence ID" value="NMN02836.1"/>
    <property type="molecule type" value="Genomic_DNA"/>
</dbReference>
<evidence type="ECO:0000313" key="3">
    <source>
        <dbReference type="Proteomes" id="UP000553756"/>
    </source>
</evidence>
<dbReference type="Proteomes" id="UP000553756">
    <property type="component" value="Unassembled WGS sequence"/>
</dbReference>
<reference evidence="2 3" key="1">
    <citation type="submission" date="2020-02" db="EMBL/GenBank/DDBJ databases">
        <title>Characterization of phylogenetic diversity of novel bifidobacterial species isolated in Czech ZOOs.</title>
        <authorList>
            <person name="Lugli G.A."/>
            <person name="Vera N.B."/>
            <person name="Ventura M."/>
        </authorList>
    </citation>
    <scope>NUCLEOTIDE SEQUENCE [LARGE SCALE GENOMIC DNA]</scope>
    <source>
        <strain evidence="2 3">DSM 109963</strain>
    </source>
</reference>
<feature type="region of interest" description="Disordered" evidence="1">
    <location>
        <begin position="96"/>
        <end position="174"/>
    </location>
</feature>
<comment type="caution">
    <text evidence="2">The sequence shown here is derived from an EMBL/GenBank/DDBJ whole genome shotgun (WGS) entry which is preliminary data.</text>
</comment>
<evidence type="ECO:0000313" key="2">
    <source>
        <dbReference type="EMBL" id="NMN02836.1"/>
    </source>
</evidence>
<gene>
    <name evidence="2" type="ORF">G1C94_1458</name>
</gene>
<accession>A0ABX1SYB5</accession>
<organism evidence="2 3">
    <name type="scientific">Bifidobacterium panos</name>
    <dbReference type="NCBI Taxonomy" id="2675321"/>
    <lineage>
        <taxon>Bacteria</taxon>
        <taxon>Bacillati</taxon>
        <taxon>Actinomycetota</taxon>
        <taxon>Actinomycetes</taxon>
        <taxon>Bifidobacteriales</taxon>
        <taxon>Bifidobacteriaceae</taxon>
        <taxon>Bifidobacterium</taxon>
    </lineage>
</organism>
<proteinExistence type="predicted"/>
<protein>
    <recommendedName>
        <fullName evidence="4">DUF1376 domain-containing protein</fullName>
    </recommendedName>
</protein>
<name>A0ABX1SYB5_9BIFI</name>
<keyword evidence="3" id="KW-1185">Reference proteome</keyword>
<evidence type="ECO:0008006" key="4">
    <source>
        <dbReference type="Google" id="ProtNLM"/>
    </source>
</evidence>
<evidence type="ECO:0000256" key="1">
    <source>
        <dbReference type="SAM" id="MobiDB-lite"/>
    </source>
</evidence>
<sequence>MANEMETFAKVSAKLYLNDKIQEFAMRHPSAAWLWLNAITYSVDCKKDGKVSAFAAKRHLAAEAEDLKALVDAGLFEPVEDGWLIHDFLKSQTSVKEQNELKARRSAAGRKGNEKRWGKKPQDEADSSQNHRKNVAPAMANASQEQSQIIAETETETETEITPYSPPEVDDGTKTETEAGGFDALWRAYPKHTGKPKAVQAYATAVDAGASPRLLLDAATAYAAKVGRGEIEARWVPTLANWLANDTWRDHTPEPERVEPPSESWLQANFDEPLTVLGLDPVDVMMRRRRLFALIRDGTPPDEAAQRIINETNERTAK</sequence>
<feature type="compositionally biased region" description="Low complexity" evidence="1">
    <location>
        <begin position="143"/>
        <end position="152"/>
    </location>
</feature>
<feature type="compositionally biased region" description="Basic and acidic residues" evidence="1">
    <location>
        <begin position="111"/>
        <end position="123"/>
    </location>
</feature>